<dbReference type="GO" id="GO:0032259">
    <property type="term" value="P:methylation"/>
    <property type="evidence" value="ECO:0007669"/>
    <property type="project" value="UniProtKB-KW"/>
</dbReference>
<keyword evidence="2" id="KW-0808">Transferase</keyword>
<gene>
    <name evidence="4" type="ORF">MNBD_GAMMA06-2</name>
</gene>
<dbReference type="GO" id="GO:0003723">
    <property type="term" value="F:RNA binding"/>
    <property type="evidence" value="ECO:0007669"/>
    <property type="project" value="InterPro"/>
</dbReference>
<sequence>MKKNTQLTHKEHQATNHKFPLSIIANDLCDPLNVGSLFRLSDALGIEKLYLCGDTAVPPNTKINKTARSADKHVTFEYHKNAKDLVSKLKVAGEFIIALELTSSSIDVSSNEFSTVIKSATATAKKNKKLLCLVLGSENTGVSENLLSLAELTVHIKMRGHNSSMNVISAASIACYEITRNI</sequence>
<dbReference type="EMBL" id="UOFD01000071">
    <property type="protein sequence ID" value="VAW54082.1"/>
    <property type="molecule type" value="Genomic_DNA"/>
</dbReference>
<keyword evidence="1" id="KW-0489">Methyltransferase</keyword>
<dbReference type="Gene3D" id="3.40.1280.10">
    <property type="match status" value="1"/>
</dbReference>
<dbReference type="PANTHER" id="PTHR43191:SF7">
    <property type="entry name" value="OBP33PEP LIKE PROTEIN"/>
    <property type="match status" value="1"/>
</dbReference>
<dbReference type="InterPro" id="IPR029028">
    <property type="entry name" value="Alpha/beta_knot_MTases"/>
</dbReference>
<dbReference type="AlphaFoldDB" id="A0A3B0WSK0"/>
<dbReference type="GO" id="GO:0008173">
    <property type="term" value="F:RNA methyltransferase activity"/>
    <property type="evidence" value="ECO:0007669"/>
    <property type="project" value="InterPro"/>
</dbReference>
<reference evidence="4" key="1">
    <citation type="submission" date="2018-06" db="EMBL/GenBank/DDBJ databases">
        <authorList>
            <person name="Zhirakovskaya E."/>
        </authorList>
    </citation>
    <scope>NUCLEOTIDE SEQUENCE</scope>
</reference>
<dbReference type="PANTHER" id="PTHR43191">
    <property type="entry name" value="RRNA METHYLTRANSFERASE 3"/>
    <property type="match status" value="1"/>
</dbReference>
<evidence type="ECO:0000313" key="4">
    <source>
        <dbReference type="EMBL" id="VAW54082.1"/>
    </source>
</evidence>
<dbReference type="Pfam" id="PF00588">
    <property type="entry name" value="SpoU_methylase"/>
    <property type="match status" value="1"/>
</dbReference>
<dbReference type="GO" id="GO:0006396">
    <property type="term" value="P:RNA processing"/>
    <property type="evidence" value="ECO:0007669"/>
    <property type="project" value="InterPro"/>
</dbReference>
<name>A0A3B0WSK0_9ZZZZ</name>
<feature type="domain" description="tRNA/rRNA methyltransferase SpoU type" evidence="3">
    <location>
        <begin position="21"/>
        <end position="176"/>
    </location>
</feature>
<dbReference type="SUPFAM" id="SSF75217">
    <property type="entry name" value="alpha/beta knot"/>
    <property type="match status" value="1"/>
</dbReference>
<dbReference type="InterPro" id="IPR051259">
    <property type="entry name" value="rRNA_Methyltransferase"/>
</dbReference>
<dbReference type="InterPro" id="IPR029026">
    <property type="entry name" value="tRNA_m1G_MTases_N"/>
</dbReference>
<evidence type="ECO:0000256" key="1">
    <source>
        <dbReference type="ARBA" id="ARBA00022603"/>
    </source>
</evidence>
<organism evidence="4">
    <name type="scientific">hydrothermal vent metagenome</name>
    <dbReference type="NCBI Taxonomy" id="652676"/>
    <lineage>
        <taxon>unclassified sequences</taxon>
        <taxon>metagenomes</taxon>
        <taxon>ecological metagenomes</taxon>
    </lineage>
</organism>
<protein>
    <recommendedName>
        <fullName evidence="3">tRNA/rRNA methyltransferase SpoU type domain-containing protein</fullName>
    </recommendedName>
</protein>
<evidence type="ECO:0000259" key="3">
    <source>
        <dbReference type="Pfam" id="PF00588"/>
    </source>
</evidence>
<proteinExistence type="predicted"/>
<evidence type="ECO:0000256" key="2">
    <source>
        <dbReference type="ARBA" id="ARBA00022679"/>
    </source>
</evidence>
<accession>A0A3B0WSK0</accession>
<dbReference type="InterPro" id="IPR001537">
    <property type="entry name" value="SpoU_MeTrfase"/>
</dbReference>